<dbReference type="PaxDb" id="246200-SPO1067"/>
<evidence type="ECO:0000313" key="2">
    <source>
        <dbReference type="Proteomes" id="UP000001023"/>
    </source>
</evidence>
<dbReference type="STRING" id="246200.SPO1067"/>
<dbReference type="KEGG" id="sil:SPO1067"/>
<reference evidence="1 2" key="2">
    <citation type="journal article" date="2014" name="Stand. Genomic Sci.">
        <title>An updated genome annotation for the model marine bacterium Ruegeria pomeroyi DSS-3.</title>
        <authorList>
            <person name="Rivers A.R."/>
            <person name="Smith C.B."/>
            <person name="Moran M.A."/>
        </authorList>
    </citation>
    <scope>GENOME REANNOTATION</scope>
    <source>
        <strain evidence="2">ATCC 700808 / DSM 15171 / DSS-3</strain>
    </source>
</reference>
<dbReference type="HOGENOM" id="CLU_2046834_0_0_5"/>
<evidence type="ECO:0008006" key="3">
    <source>
        <dbReference type="Google" id="ProtNLM"/>
    </source>
</evidence>
<sequence length="137" mass="13879">MTCGPAGTGLSSRASEMTVLEALDRLHTQFPACGTLAYADLAAGMVLVANSQCALDRHALDALCAEAGCLLGEASSPPLGSNAPDIALAQQAGRLLLALRAPEQPSDALLCLADPELDLGGFRSAARDCLTAISAEA</sequence>
<accession>Q5LUI7</accession>
<organism evidence="1 2">
    <name type="scientific">Ruegeria pomeroyi (strain ATCC 700808 / DSM 15171 / DSS-3)</name>
    <name type="common">Silicibacter pomeroyi</name>
    <dbReference type="NCBI Taxonomy" id="246200"/>
    <lineage>
        <taxon>Bacteria</taxon>
        <taxon>Pseudomonadati</taxon>
        <taxon>Pseudomonadota</taxon>
        <taxon>Alphaproteobacteria</taxon>
        <taxon>Rhodobacterales</taxon>
        <taxon>Roseobacteraceae</taxon>
        <taxon>Ruegeria</taxon>
    </lineage>
</organism>
<dbReference type="AlphaFoldDB" id="Q5LUI7"/>
<dbReference type="Proteomes" id="UP000001023">
    <property type="component" value="Chromosome"/>
</dbReference>
<gene>
    <name evidence="1" type="ordered locus">SPO1067</name>
</gene>
<evidence type="ECO:0000313" key="1">
    <source>
        <dbReference type="EMBL" id="AAV94367.1"/>
    </source>
</evidence>
<proteinExistence type="predicted"/>
<protein>
    <recommendedName>
        <fullName evidence="3">Roadblock/LAMTOR2 domain-containing protein</fullName>
    </recommendedName>
</protein>
<dbReference type="EMBL" id="CP000031">
    <property type="protein sequence ID" value="AAV94367.1"/>
    <property type="molecule type" value="Genomic_DNA"/>
</dbReference>
<keyword evidence="2" id="KW-1185">Reference proteome</keyword>
<dbReference type="eggNOG" id="ENOG5034B6H">
    <property type="taxonomic scope" value="Bacteria"/>
</dbReference>
<reference evidence="1 2" key="1">
    <citation type="journal article" date="2004" name="Nature">
        <title>Genome sequence of Silicibacter pomeroyi reveals adaptations to the marine environment.</title>
        <authorList>
            <person name="Moran M.A."/>
            <person name="Buchan A."/>
            <person name="Gonzalez J.M."/>
            <person name="Heidelberg J.F."/>
            <person name="Whitman W.B."/>
            <person name="Kiene R.P."/>
            <person name="Henriksen J.R."/>
            <person name="King G.M."/>
            <person name="Belas R."/>
            <person name="Fuqua C."/>
            <person name="Brinkac L."/>
            <person name="Lewis M."/>
            <person name="Johri S."/>
            <person name="Weaver B."/>
            <person name="Pai G."/>
            <person name="Eisen J.A."/>
            <person name="Rahe E."/>
            <person name="Sheldon W.M."/>
            <person name="Ye W."/>
            <person name="Miller T.R."/>
            <person name="Carlton J."/>
            <person name="Rasko D.A."/>
            <person name="Paulsen I.T."/>
            <person name="Ren Q."/>
            <person name="Daugherty S.C."/>
            <person name="Deboy R.T."/>
            <person name="Dodson R.J."/>
            <person name="Durkin A.S."/>
            <person name="Madupu R."/>
            <person name="Nelson W.C."/>
            <person name="Sullivan S.A."/>
            <person name="Rosovitz M.J."/>
            <person name="Haft D.H."/>
            <person name="Selengut J."/>
            <person name="Ward N."/>
        </authorList>
    </citation>
    <scope>NUCLEOTIDE SEQUENCE [LARGE SCALE GENOMIC DNA]</scope>
    <source>
        <strain evidence="2">ATCC 700808 / DSM 15171 / DSS-3</strain>
    </source>
</reference>
<name>Q5LUI7_RUEPO</name>